<dbReference type="Gene3D" id="1.20.5.4130">
    <property type="match status" value="1"/>
</dbReference>
<name>A0ABM3HWT8_9MYRT</name>
<evidence type="ECO:0000313" key="5">
    <source>
        <dbReference type="Proteomes" id="UP000827889"/>
    </source>
</evidence>
<evidence type="ECO:0000256" key="2">
    <source>
        <dbReference type="ARBA" id="ARBA00022741"/>
    </source>
</evidence>
<dbReference type="Pfam" id="PF18052">
    <property type="entry name" value="Rx_N"/>
    <property type="match status" value="1"/>
</dbReference>
<evidence type="ECO:0000259" key="4">
    <source>
        <dbReference type="Pfam" id="PF18052"/>
    </source>
</evidence>
<proteinExistence type="predicted"/>
<feature type="domain" description="Disease resistance N-terminal" evidence="4">
    <location>
        <begin position="68"/>
        <end position="149"/>
    </location>
</feature>
<sequence>MEMPLAFAIYSCMKSIRRHHQTIVSEQKHSQTLLNPSFCLLEMAEAALFSIATAVLKSLATEIAKPGGTFASQKVQLLWCAKDELRSLEGTVRTIRAVLLDAEKQQWDKEQEQVTLWLGRLKDVLYDLQDLLDDVATEDLRRKVTPGKKMSKAEVLEKPHLHD</sequence>
<gene>
    <name evidence="6" type="primary">LOC125316535</name>
</gene>
<keyword evidence="5" id="KW-1185">Reference proteome</keyword>
<keyword evidence="3" id="KW-0611">Plant defense</keyword>
<reference evidence="5" key="1">
    <citation type="submission" date="2025-05" db="UniProtKB">
        <authorList>
            <consortium name="RefSeq"/>
        </authorList>
    </citation>
    <scope>NUCLEOTIDE SEQUENCE [LARGE SCALE GENOMIC DNA]</scope>
</reference>
<keyword evidence="1" id="KW-0677">Repeat</keyword>
<dbReference type="RefSeq" id="XP_048141050.1">
    <property type="nucleotide sequence ID" value="XM_048285093.1"/>
</dbReference>
<protein>
    <submittedName>
        <fullName evidence="6">Uncharacterized protein LOC125316535</fullName>
    </submittedName>
</protein>
<dbReference type="InterPro" id="IPR041118">
    <property type="entry name" value="Rx_N"/>
</dbReference>
<evidence type="ECO:0000256" key="1">
    <source>
        <dbReference type="ARBA" id="ARBA00022737"/>
    </source>
</evidence>
<dbReference type="GeneID" id="125316535"/>
<reference evidence="6" key="2">
    <citation type="submission" date="2025-08" db="UniProtKB">
        <authorList>
            <consortium name="RefSeq"/>
        </authorList>
    </citation>
    <scope>IDENTIFICATION</scope>
    <source>
        <tissue evidence="6">Leaf</tissue>
    </source>
</reference>
<evidence type="ECO:0000313" key="6">
    <source>
        <dbReference type="RefSeq" id="XP_048141050.1"/>
    </source>
</evidence>
<accession>A0ABM3HWT8</accession>
<dbReference type="Proteomes" id="UP000827889">
    <property type="component" value="Chromosome 1"/>
</dbReference>
<organism evidence="5 6">
    <name type="scientific">Rhodamnia argentea</name>
    <dbReference type="NCBI Taxonomy" id="178133"/>
    <lineage>
        <taxon>Eukaryota</taxon>
        <taxon>Viridiplantae</taxon>
        <taxon>Streptophyta</taxon>
        <taxon>Embryophyta</taxon>
        <taxon>Tracheophyta</taxon>
        <taxon>Spermatophyta</taxon>
        <taxon>Magnoliopsida</taxon>
        <taxon>eudicotyledons</taxon>
        <taxon>Gunneridae</taxon>
        <taxon>Pentapetalae</taxon>
        <taxon>rosids</taxon>
        <taxon>malvids</taxon>
        <taxon>Myrtales</taxon>
        <taxon>Myrtaceae</taxon>
        <taxon>Myrtoideae</taxon>
        <taxon>Myrteae</taxon>
        <taxon>Australasian group</taxon>
        <taxon>Rhodamnia</taxon>
    </lineage>
</organism>
<keyword evidence="2" id="KW-0547">Nucleotide-binding</keyword>
<evidence type="ECO:0000256" key="3">
    <source>
        <dbReference type="ARBA" id="ARBA00022821"/>
    </source>
</evidence>